<dbReference type="RefSeq" id="WP_270687548.1">
    <property type="nucleotide sequence ID" value="NZ_JAQFWQ010000060.1"/>
</dbReference>
<dbReference type="SUPFAM" id="SSF46785">
    <property type="entry name" value="Winged helix' DNA-binding domain"/>
    <property type="match status" value="1"/>
</dbReference>
<keyword evidence="5" id="KW-1185">Reference proteome</keyword>
<feature type="domain" description="HTH deoR-type" evidence="3">
    <location>
        <begin position="2"/>
        <end position="60"/>
    </location>
</feature>
<evidence type="ECO:0000259" key="3">
    <source>
        <dbReference type="PROSITE" id="PS51000"/>
    </source>
</evidence>
<dbReference type="Pfam" id="PF13280">
    <property type="entry name" value="WYL"/>
    <property type="match status" value="1"/>
</dbReference>
<name>A0ABT4U7B8_9ACTN</name>
<organism evidence="4 5">
    <name type="scientific">Nocardiopsis endophytica</name>
    <dbReference type="NCBI Taxonomy" id="3018445"/>
    <lineage>
        <taxon>Bacteria</taxon>
        <taxon>Bacillati</taxon>
        <taxon>Actinomycetota</taxon>
        <taxon>Actinomycetes</taxon>
        <taxon>Streptosporangiales</taxon>
        <taxon>Nocardiopsidaceae</taxon>
        <taxon>Nocardiopsis</taxon>
    </lineage>
</organism>
<keyword evidence="2" id="KW-0804">Transcription</keyword>
<evidence type="ECO:0000256" key="2">
    <source>
        <dbReference type="ARBA" id="ARBA00023163"/>
    </source>
</evidence>
<protein>
    <submittedName>
        <fullName evidence="4">YafY family protein</fullName>
    </submittedName>
</protein>
<dbReference type="InterPro" id="IPR036388">
    <property type="entry name" value="WH-like_DNA-bd_sf"/>
</dbReference>
<evidence type="ECO:0000313" key="5">
    <source>
        <dbReference type="Proteomes" id="UP001527866"/>
    </source>
</evidence>
<accession>A0ABT4U7B8</accession>
<evidence type="ECO:0000256" key="1">
    <source>
        <dbReference type="ARBA" id="ARBA00023015"/>
    </source>
</evidence>
<reference evidence="4 5" key="1">
    <citation type="submission" date="2023-01" db="EMBL/GenBank/DDBJ databases">
        <title>Draft genome sequence of Nocardiopsis sp. RSe5-2 isolated from halophytes.</title>
        <authorList>
            <person name="Duangmal K."/>
            <person name="Chantavorakit T."/>
        </authorList>
    </citation>
    <scope>NUCLEOTIDE SEQUENCE [LARGE SCALE GENOMIC DNA]</scope>
    <source>
        <strain evidence="4 5">RSe5-2</strain>
    </source>
</reference>
<proteinExistence type="predicted"/>
<dbReference type="InterPro" id="IPR013196">
    <property type="entry name" value="HTH_11"/>
</dbReference>
<dbReference type="InterPro" id="IPR026881">
    <property type="entry name" value="WYL_dom"/>
</dbReference>
<dbReference type="InterPro" id="IPR057727">
    <property type="entry name" value="WCX_dom"/>
</dbReference>
<evidence type="ECO:0000313" key="4">
    <source>
        <dbReference type="EMBL" id="MDA2812850.1"/>
    </source>
</evidence>
<dbReference type="Gene3D" id="1.10.10.10">
    <property type="entry name" value="Winged helix-like DNA-binding domain superfamily/Winged helix DNA-binding domain"/>
    <property type="match status" value="1"/>
</dbReference>
<comment type="caution">
    <text evidence="4">The sequence shown here is derived from an EMBL/GenBank/DDBJ whole genome shotgun (WGS) entry which is preliminary data.</text>
</comment>
<gene>
    <name evidence="4" type="ORF">O4J56_19550</name>
</gene>
<dbReference type="InterPro" id="IPR001034">
    <property type="entry name" value="DeoR_HTH"/>
</dbReference>
<dbReference type="Pfam" id="PF25583">
    <property type="entry name" value="WCX"/>
    <property type="match status" value="1"/>
</dbReference>
<dbReference type="InterPro" id="IPR051534">
    <property type="entry name" value="CBASS_pafABC_assoc_protein"/>
</dbReference>
<dbReference type="Pfam" id="PF08279">
    <property type="entry name" value="HTH_11"/>
    <property type="match status" value="1"/>
</dbReference>
<dbReference type="PROSITE" id="PS51000">
    <property type="entry name" value="HTH_DEOR_2"/>
    <property type="match status" value="1"/>
</dbReference>
<dbReference type="InterPro" id="IPR036390">
    <property type="entry name" value="WH_DNA-bd_sf"/>
</dbReference>
<keyword evidence="1" id="KW-0805">Transcription regulation</keyword>
<dbReference type="PROSITE" id="PS52050">
    <property type="entry name" value="WYL"/>
    <property type="match status" value="1"/>
</dbReference>
<dbReference type="InterPro" id="IPR028349">
    <property type="entry name" value="PafC-like"/>
</dbReference>
<dbReference type="Proteomes" id="UP001527866">
    <property type="component" value="Unassembled WGS sequence"/>
</dbReference>
<dbReference type="PANTHER" id="PTHR34580">
    <property type="match status" value="1"/>
</dbReference>
<sequence>MRADRLLSLLLLLQNRGRMTAAELAEELECSERTVYRDAEALSAAGVPIYAERGTGGGYRLMEGYRTRLTGLTEGEAHSLAFTGMPGPAGDLGLGSDLALAQLKLHAAMPDALRERAERVSSRFHLDTTAWWRRPAATPFLAPLAEAVWESRTVRVSYRRFDDTRVERSLDPLGLVLKGDTWYFVARPTPEPGGAEKPPRTYRVERIGALEDTGRPFTRPEGFDLPAAWSSWAEEFESSRYTLRTRVLLTDQGAELVPVLCSPRTAAQAEYGPVRADGRREALLTTESVPVAVHEFSRFGPDIEVLGPPELRRAMARHMEGAAALYRGDPGDRPAPGP</sequence>
<dbReference type="PANTHER" id="PTHR34580:SF1">
    <property type="entry name" value="PROTEIN PAFC"/>
    <property type="match status" value="1"/>
</dbReference>
<dbReference type="EMBL" id="JAQFWQ010000060">
    <property type="protein sequence ID" value="MDA2812850.1"/>
    <property type="molecule type" value="Genomic_DNA"/>
</dbReference>
<dbReference type="PIRSF" id="PIRSF016838">
    <property type="entry name" value="PafC"/>
    <property type="match status" value="1"/>
</dbReference>